<feature type="non-terminal residue" evidence="2">
    <location>
        <position position="102"/>
    </location>
</feature>
<reference evidence="2" key="1">
    <citation type="journal article" date="2023" name="Mol. Phylogenet. Evol.">
        <title>Genome-scale phylogeny and comparative genomics of the fungal order Sordariales.</title>
        <authorList>
            <person name="Hensen N."/>
            <person name="Bonometti L."/>
            <person name="Westerberg I."/>
            <person name="Brannstrom I.O."/>
            <person name="Guillou S."/>
            <person name="Cros-Aarteil S."/>
            <person name="Calhoun S."/>
            <person name="Haridas S."/>
            <person name="Kuo A."/>
            <person name="Mondo S."/>
            <person name="Pangilinan J."/>
            <person name="Riley R."/>
            <person name="LaButti K."/>
            <person name="Andreopoulos B."/>
            <person name="Lipzen A."/>
            <person name="Chen C."/>
            <person name="Yan M."/>
            <person name="Daum C."/>
            <person name="Ng V."/>
            <person name="Clum A."/>
            <person name="Steindorff A."/>
            <person name="Ohm R.A."/>
            <person name="Martin F."/>
            <person name="Silar P."/>
            <person name="Natvig D.O."/>
            <person name="Lalanne C."/>
            <person name="Gautier V."/>
            <person name="Ament-Velasquez S.L."/>
            <person name="Kruys A."/>
            <person name="Hutchinson M.I."/>
            <person name="Powell A.J."/>
            <person name="Barry K."/>
            <person name="Miller A.N."/>
            <person name="Grigoriev I.V."/>
            <person name="Debuchy R."/>
            <person name="Gladieux P."/>
            <person name="Hiltunen Thoren M."/>
            <person name="Johannesson H."/>
        </authorList>
    </citation>
    <scope>NUCLEOTIDE SEQUENCE</scope>
    <source>
        <strain evidence="2">PSN309</strain>
    </source>
</reference>
<sequence>MEPPPINSNWCKKIVLSLLTFFSACEAFGEIARTAAVDSCFPPTPHDNRRCISAHELLPLPWVFSFLPRPALVTVFSRPLIRSCWIPTTLPTVFPPLTRLSR</sequence>
<comment type="caution">
    <text evidence="2">The sequence shown here is derived from an EMBL/GenBank/DDBJ whole genome shotgun (WGS) entry which is preliminary data.</text>
</comment>
<evidence type="ECO:0008006" key="4">
    <source>
        <dbReference type="Google" id="ProtNLM"/>
    </source>
</evidence>
<evidence type="ECO:0000313" key="3">
    <source>
        <dbReference type="Proteomes" id="UP001302126"/>
    </source>
</evidence>
<gene>
    <name evidence="2" type="ORF">QBC35DRAFT_126203</name>
</gene>
<proteinExistence type="predicted"/>
<feature type="signal peptide" evidence="1">
    <location>
        <begin position="1"/>
        <end position="27"/>
    </location>
</feature>
<dbReference type="AlphaFoldDB" id="A0AAN6WJK5"/>
<keyword evidence="3" id="KW-1185">Reference proteome</keyword>
<protein>
    <recommendedName>
        <fullName evidence="4">Secreted protein</fullName>
    </recommendedName>
</protein>
<feature type="chain" id="PRO_5042819261" description="Secreted protein" evidence="1">
    <location>
        <begin position="28"/>
        <end position="102"/>
    </location>
</feature>
<keyword evidence="1" id="KW-0732">Signal</keyword>
<dbReference type="EMBL" id="MU864578">
    <property type="protein sequence ID" value="KAK4183090.1"/>
    <property type="molecule type" value="Genomic_DNA"/>
</dbReference>
<reference evidence="2" key="2">
    <citation type="submission" date="2023-05" db="EMBL/GenBank/DDBJ databases">
        <authorList>
            <consortium name="Lawrence Berkeley National Laboratory"/>
            <person name="Steindorff A."/>
            <person name="Hensen N."/>
            <person name="Bonometti L."/>
            <person name="Westerberg I."/>
            <person name="Brannstrom I.O."/>
            <person name="Guillou S."/>
            <person name="Cros-Aarteil S."/>
            <person name="Calhoun S."/>
            <person name="Haridas S."/>
            <person name="Kuo A."/>
            <person name="Mondo S."/>
            <person name="Pangilinan J."/>
            <person name="Riley R."/>
            <person name="Labutti K."/>
            <person name="Andreopoulos B."/>
            <person name="Lipzen A."/>
            <person name="Chen C."/>
            <person name="Yanf M."/>
            <person name="Daum C."/>
            <person name="Ng V."/>
            <person name="Clum A."/>
            <person name="Ohm R."/>
            <person name="Martin F."/>
            <person name="Silar P."/>
            <person name="Natvig D."/>
            <person name="Lalanne C."/>
            <person name="Gautier V."/>
            <person name="Ament-Velasquez S.L."/>
            <person name="Kruys A."/>
            <person name="Hutchinson M.I."/>
            <person name="Powell A.J."/>
            <person name="Barry K."/>
            <person name="Miller A.N."/>
            <person name="Grigoriev I.V."/>
            <person name="Debuchy R."/>
            <person name="Gladieux P."/>
            <person name="Thoren M.H."/>
            <person name="Johannesson H."/>
        </authorList>
    </citation>
    <scope>NUCLEOTIDE SEQUENCE</scope>
    <source>
        <strain evidence="2">PSN309</strain>
    </source>
</reference>
<name>A0AAN6WJK5_9PEZI</name>
<evidence type="ECO:0000256" key="1">
    <source>
        <dbReference type="SAM" id="SignalP"/>
    </source>
</evidence>
<evidence type="ECO:0000313" key="2">
    <source>
        <dbReference type="EMBL" id="KAK4183090.1"/>
    </source>
</evidence>
<dbReference type="Proteomes" id="UP001302126">
    <property type="component" value="Unassembled WGS sequence"/>
</dbReference>
<organism evidence="2 3">
    <name type="scientific">Podospora australis</name>
    <dbReference type="NCBI Taxonomy" id="1536484"/>
    <lineage>
        <taxon>Eukaryota</taxon>
        <taxon>Fungi</taxon>
        <taxon>Dikarya</taxon>
        <taxon>Ascomycota</taxon>
        <taxon>Pezizomycotina</taxon>
        <taxon>Sordariomycetes</taxon>
        <taxon>Sordariomycetidae</taxon>
        <taxon>Sordariales</taxon>
        <taxon>Podosporaceae</taxon>
        <taxon>Podospora</taxon>
    </lineage>
</organism>
<accession>A0AAN6WJK5</accession>